<accession>A0ABU5AUL6</accession>
<reference evidence="2 3" key="1">
    <citation type="submission" date="2023-08" db="EMBL/GenBank/DDBJ databases">
        <title>Implementing the SeqCode for naming new Mesorhizobium species isolated from Vachellia karroo root nodules.</title>
        <authorList>
            <person name="Van Lill M."/>
        </authorList>
    </citation>
    <scope>NUCLEOTIDE SEQUENCE [LARGE SCALE GENOMIC DNA]</scope>
    <source>
        <strain evidence="2 3">VK4B</strain>
    </source>
</reference>
<keyword evidence="3" id="KW-1185">Reference proteome</keyword>
<dbReference type="InterPro" id="IPR024072">
    <property type="entry name" value="DHFR-like_dom_sf"/>
</dbReference>
<dbReference type="RefSeq" id="WP_127286632.1">
    <property type="nucleotide sequence ID" value="NZ_JAVIIP010000016.1"/>
</dbReference>
<organism evidence="2 3">
    <name type="scientific">Mesorhizobium abyssinicae</name>
    <dbReference type="NCBI Taxonomy" id="1209958"/>
    <lineage>
        <taxon>Bacteria</taxon>
        <taxon>Pseudomonadati</taxon>
        <taxon>Pseudomonadota</taxon>
        <taxon>Alphaproteobacteria</taxon>
        <taxon>Hyphomicrobiales</taxon>
        <taxon>Phyllobacteriaceae</taxon>
        <taxon>Mesorhizobium</taxon>
    </lineage>
</organism>
<dbReference type="PANTHER" id="PTHR38011:SF11">
    <property type="entry name" value="2,5-DIAMINO-6-RIBOSYLAMINO-4(3H)-PYRIMIDINONE 5'-PHOSPHATE REDUCTASE"/>
    <property type="match status" value="1"/>
</dbReference>
<dbReference type="Pfam" id="PF01872">
    <property type="entry name" value="RibD_C"/>
    <property type="match status" value="1"/>
</dbReference>
<dbReference type="EMBL" id="JAVIIP010000016">
    <property type="protein sequence ID" value="MDX8540902.1"/>
    <property type="molecule type" value="Genomic_DNA"/>
</dbReference>
<sequence length="195" mass="21265">MARIVYSMLTSLDGYIEGPGGNIGLPVPEGELHRHFNDEMRRTSTVLCGRRMYDAMRFWDSPERETAADEVERDFAHAWRKTPKIVFSTTLGEVGLNARPMRGDAEAVARSLKAETDGEISVGGADLAAHLARAGLIDEYRLYMHPVVLGGGKPYFQVGLSLGLEPLGTESLSQGVTLLRYAPINLAPAKGSGYK</sequence>
<dbReference type="SUPFAM" id="SSF53597">
    <property type="entry name" value="Dihydrofolate reductase-like"/>
    <property type="match status" value="1"/>
</dbReference>
<feature type="domain" description="Bacterial bifunctional deaminase-reductase C-terminal" evidence="1">
    <location>
        <begin position="4"/>
        <end position="177"/>
    </location>
</feature>
<dbReference type="Proteomes" id="UP001276564">
    <property type="component" value="Unassembled WGS sequence"/>
</dbReference>
<evidence type="ECO:0000313" key="3">
    <source>
        <dbReference type="Proteomes" id="UP001276564"/>
    </source>
</evidence>
<dbReference type="InterPro" id="IPR050765">
    <property type="entry name" value="Riboflavin_Biosynth_HTPR"/>
</dbReference>
<evidence type="ECO:0000259" key="1">
    <source>
        <dbReference type="Pfam" id="PF01872"/>
    </source>
</evidence>
<protein>
    <submittedName>
        <fullName evidence="2">Dihydrofolate reductase family protein</fullName>
    </submittedName>
</protein>
<proteinExistence type="predicted"/>
<gene>
    <name evidence="2" type="ORF">RFM23_25120</name>
</gene>
<name>A0ABU5AUL6_9HYPH</name>
<dbReference type="Gene3D" id="3.40.430.10">
    <property type="entry name" value="Dihydrofolate Reductase, subunit A"/>
    <property type="match status" value="1"/>
</dbReference>
<comment type="caution">
    <text evidence="2">The sequence shown here is derived from an EMBL/GenBank/DDBJ whole genome shotgun (WGS) entry which is preliminary data.</text>
</comment>
<evidence type="ECO:0000313" key="2">
    <source>
        <dbReference type="EMBL" id="MDX8540902.1"/>
    </source>
</evidence>
<dbReference type="InterPro" id="IPR002734">
    <property type="entry name" value="RibDG_C"/>
</dbReference>
<dbReference type="PANTHER" id="PTHR38011">
    <property type="entry name" value="DIHYDROFOLATE REDUCTASE FAMILY PROTEIN (AFU_ORTHOLOGUE AFUA_8G06820)"/>
    <property type="match status" value="1"/>
</dbReference>